<evidence type="ECO:0000313" key="2">
    <source>
        <dbReference type="Proteomes" id="UP000433532"/>
    </source>
</evidence>
<feature type="non-terminal residue" evidence="1">
    <location>
        <position position="33"/>
    </location>
</feature>
<gene>
    <name evidence="1" type="ORF">GNQ48_34455</name>
</gene>
<dbReference type="EMBL" id="WOAD01000261">
    <property type="protein sequence ID" value="MUI40034.1"/>
    <property type="molecule type" value="Genomic_DNA"/>
</dbReference>
<comment type="caution">
    <text evidence="1">The sequence shown here is derived from an EMBL/GenBank/DDBJ whole genome shotgun (WGS) entry which is preliminary data.</text>
</comment>
<protein>
    <submittedName>
        <fullName evidence="1">ISL3 family transposase</fullName>
    </submittedName>
</protein>
<name>A0A844NWK6_PSEAI</name>
<dbReference type="AlphaFoldDB" id="A0A844NWK6"/>
<proteinExistence type="predicted"/>
<evidence type="ECO:0000313" key="1">
    <source>
        <dbReference type="EMBL" id="MUI40034.1"/>
    </source>
</evidence>
<dbReference type="Proteomes" id="UP000433532">
    <property type="component" value="Unassembled WGS sequence"/>
</dbReference>
<sequence>MPISHVSQLTGLHWHTLKTLDKRRLQAEVGTFD</sequence>
<organism evidence="1 2">
    <name type="scientific">Pseudomonas aeruginosa</name>
    <dbReference type="NCBI Taxonomy" id="287"/>
    <lineage>
        <taxon>Bacteria</taxon>
        <taxon>Pseudomonadati</taxon>
        <taxon>Pseudomonadota</taxon>
        <taxon>Gammaproteobacteria</taxon>
        <taxon>Pseudomonadales</taxon>
        <taxon>Pseudomonadaceae</taxon>
        <taxon>Pseudomonas</taxon>
    </lineage>
</organism>
<accession>A0A844NWK6</accession>
<reference evidence="1 2" key="1">
    <citation type="submission" date="2019-11" db="EMBL/GenBank/DDBJ databases">
        <title>Genomes of ocular Pseudomonas aeruginosa isolates.</title>
        <authorList>
            <person name="Khan M."/>
            <person name="Rice S.A."/>
            <person name="Willcox M.D.P."/>
            <person name="Stapleton F."/>
        </authorList>
    </citation>
    <scope>NUCLEOTIDE SEQUENCE [LARGE SCALE GENOMIC DNA]</scope>
    <source>
        <strain evidence="1 2">PA221</strain>
    </source>
</reference>